<dbReference type="Pfam" id="PF02297">
    <property type="entry name" value="COX6B"/>
    <property type="match status" value="1"/>
</dbReference>
<dbReference type="CDD" id="cd00926">
    <property type="entry name" value="Cyt_c_Oxidase_VIb"/>
    <property type="match status" value="1"/>
</dbReference>
<evidence type="ECO:0000313" key="5">
    <source>
        <dbReference type="Proteomes" id="UP000198406"/>
    </source>
</evidence>
<dbReference type="GO" id="GO:0045277">
    <property type="term" value="C:respiratory chain complex IV"/>
    <property type="evidence" value="ECO:0007669"/>
    <property type="project" value="InterPro"/>
</dbReference>
<keyword evidence="2" id="KW-0496">Mitochondrion</keyword>
<dbReference type="EMBL" id="BDSP01000172">
    <property type="protein sequence ID" value="GAX21783.1"/>
    <property type="molecule type" value="Genomic_DNA"/>
</dbReference>
<comment type="caution">
    <text evidence="4">The sequence shown here is derived from an EMBL/GenBank/DDBJ whole genome shotgun (WGS) entry which is preliminary data.</text>
</comment>
<dbReference type="Gene3D" id="1.10.10.140">
    <property type="entry name" value="Cytochrome c oxidase, subunit VIb"/>
    <property type="match status" value="1"/>
</dbReference>
<accession>A0A1Z5K669</accession>
<dbReference type="OrthoDB" id="1107506at2759"/>
<dbReference type="PANTHER" id="PTHR46281">
    <property type="entry name" value="CYTOCHROME C OXIDASE SUBUNIT 6B"/>
    <property type="match status" value="1"/>
</dbReference>
<dbReference type="AlphaFoldDB" id="A0A1Z5K669"/>
<organism evidence="4 5">
    <name type="scientific">Fistulifera solaris</name>
    <name type="common">Oleaginous diatom</name>
    <dbReference type="NCBI Taxonomy" id="1519565"/>
    <lineage>
        <taxon>Eukaryota</taxon>
        <taxon>Sar</taxon>
        <taxon>Stramenopiles</taxon>
        <taxon>Ochrophyta</taxon>
        <taxon>Bacillariophyta</taxon>
        <taxon>Bacillariophyceae</taxon>
        <taxon>Bacillariophycidae</taxon>
        <taxon>Naviculales</taxon>
        <taxon>Naviculaceae</taxon>
        <taxon>Fistulifera</taxon>
    </lineage>
</organism>
<comment type="subcellular location">
    <subcellularLocation>
        <location evidence="1">Mitochondrion</location>
    </subcellularLocation>
</comment>
<evidence type="ECO:0000313" key="4">
    <source>
        <dbReference type="EMBL" id="GAX21783.1"/>
    </source>
</evidence>
<dbReference type="PANTHER" id="PTHR46281:SF8">
    <property type="entry name" value="CYTOCHROME C OXIDASE SUBUNIT 12, MITOCHONDRIAL"/>
    <property type="match status" value="1"/>
</dbReference>
<sequence>MSSISKVFTEQPPELNKEEKARLNMIAAARTTPRDDRFPHTNQALHCWNRYNEWIVCAQQGSEDDCKPLRQYADSICPGTWLESWDEQREAGSFGGVGSRFDHKAH</sequence>
<name>A0A1Z5K669_FISSO</name>
<evidence type="ECO:0000256" key="1">
    <source>
        <dbReference type="ARBA" id="ARBA00004173"/>
    </source>
</evidence>
<protein>
    <submittedName>
        <fullName evidence="4">Cytochrome c oxidase subunit 6b</fullName>
    </submittedName>
</protein>
<evidence type="ECO:0000256" key="2">
    <source>
        <dbReference type="ARBA" id="ARBA00023128"/>
    </source>
</evidence>
<dbReference type="GO" id="GO:0005739">
    <property type="term" value="C:mitochondrion"/>
    <property type="evidence" value="ECO:0007669"/>
    <property type="project" value="UniProtKB-SubCell"/>
</dbReference>
<dbReference type="SUPFAM" id="SSF47694">
    <property type="entry name" value="Cytochrome c oxidase subunit h"/>
    <property type="match status" value="1"/>
</dbReference>
<reference evidence="4 5" key="1">
    <citation type="journal article" date="2015" name="Plant Cell">
        <title>Oil accumulation by the oleaginous diatom Fistulifera solaris as revealed by the genome and transcriptome.</title>
        <authorList>
            <person name="Tanaka T."/>
            <person name="Maeda Y."/>
            <person name="Veluchamy A."/>
            <person name="Tanaka M."/>
            <person name="Abida H."/>
            <person name="Marechal E."/>
            <person name="Bowler C."/>
            <person name="Muto M."/>
            <person name="Sunaga Y."/>
            <person name="Tanaka M."/>
            <person name="Yoshino T."/>
            <person name="Taniguchi T."/>
            <person name="Fukuda Y."/>
            <person name="Nemoto M."/>
            <person name="Matsumoto M."/>
            <person name="Wong P.S."/>
            <person name="Aburatani S."/>
            <person name="Fujibuchi W."/>
        </authorList>
    </citation>
    <scope>NUCLEOTIDE SEQUENCE [LARGE SCALE GENOMIC DNA]</scope>
    <source>
        <strain evidence="4 5">JPCC DA0580</strain>
    </source>
</reference>
<dbReference type="InterPro" id="IPR003213">
    <property type="entry name" value="Cyt_c_oxidase_su6B"/>
</dbReference>
<dbReference type="InParanoid" id="A0A1Z5K669"/>
<proteinExistence type="predicted"/>
<evidence type="ECO:0000256" key="3">
    <source>
        <dbReference type="ARBA" id="ARBA00023157"/>
    </source>
</evidence>
<dbReference type="FunCoup" id="A0A1Z5K669">
    <property type="interactions" value="63"/>
</dbReference>
<keyword evidence="3" id="KW-1015">Disulfide bond</keyword>
<gene>
    <name evidence="4" type="ORF">FisN_31Lh073</name>
</gene>
<dbReference type="InterPro" id="IPR048280">
    <property type="entry name" value="COX6B-like"/>
</dbReference>
<dbReference type="InterPro" id="IPR036549">
    <property type="entry name" value="CX6/COA6-like_sf"/>
</dbReference>
<keyword evidence="5" id="KW-1185">Reference proteome</keyword>
<dbReference type="Proteomes" id="UP000198406">
    <property type="component" value="Unassembled WGS sequence"/>
</dbReference>